<keyword evidence="4" id="KW-1185">Reference proteome</keyword>
<protein>
    <submittedName>
        <fullName evidence="3">Uncharacterized protein</fullName>
    </submittedName>
</protein>
<evidence type="ECO:0000256" key="2">
    <source>
        <dbReference type="SAM" id="MobiDB-lite"/>
    </source>
</evidence>
<reference evidence="3" key="1">
    <citation type="journal article" date="2023" name="G3 (Bethesda)">
        <title>Whole genome assembly and annotation of the endangered Caribbean coral Acropora cervicornis.</title>
        <authorList>
            <person name="Selwyn J.D."/>
            <person name="Vollmer S.V."/>
        </authorList>
    </citation>
    <scope>NUCLEOTIDE SEQUENCE</scope>
    <source>
        <strain evidence="3">K2</strain>
    </source>
</reference>
<dbReference type="AlphaFoldDB" id="A0AAD9QQM1"/>
<evidence type="ECO:0000313" key="4">
    <source>
        <dbReference type="Proteomes" id="UP001249851"/>
    </source>
</evidence>
<dbReference type="Proteomes" id="UP001249851">
    <property type="component" value="Unassembled WGS sequence"/>
</dbReference>
<sequence length="254" mass="28129">MAENVAPSPAKCARKPNFTPAECAVIFEEAEENINIIKINALGICKRSVIEVKDKWRAMVTSTKKEHNKCASSRKKTGGGRQPESPKGTTVKIIELFEEDPSFSGILGGIDSAQVLDLTLNIKDLEPTSEVRRENTNVSCHPPTKETSGQCPVVSHAASRYDTTVPDLPLYSSGSSSQALPYEPSKIPALLLPEQSKKNARKKVTIDDINEMHLAVLQKEHIKLDLEIENLHLKKQEIMLRIQELESRSNVFSC</sequence>
<gene>
    <name evidence="3" type="ORF">P5673_010745</name>
</gene>
<reference evidence="3" key="2">
    <citation type="journal article" date="2023" name="Science">
        <title>Genomic signatures of disease resistance in endangered staghorn corals.</title>
        <authorList>
            <person name="Vollmer S.V."/>
            <person name="Selwyn J.D."/>
            <person name="Despard B.A."/>
            <person name="Roesel C.L."/>
        </authorList>
    </citation>
    <scope>NUCLEOTIDE SEQUENCE</scope>
    <source>
        <strain evidence="3">K2</strain>
    </source>
</reference>
<evidence type="ECO:0000313" key="3">
    <source>
        <dbReference type="EMBL" id="KAK2565617.1"/>
    </source>
</evidence>
<accession>A0AAD9QQM1</accession>
<feature type="region of interest" description="Disordered" evidence="2">
    <location>
        <begin position="129"/>
        <end position="152"/>
    </location>
</feature>
<proteinExistence type="predicted"/>
<keyword evidence="1" id="KW-0175">Coiled coil</keyword>
<name>A0AAD9QQM1_ACRCE</name>
<organism evidence="3 4">
    <name type="scientific">Acropora cervicornis</name>
    <name type="common">Staghorn coral</name>
    <dbReference type="NCBI Taxonomy" id="6130"/>
    <lineage>
        <taxon>Eukaryota</taxon>
        <taxon>Metazoa</taxon>
        <taxon>Cnidaria</taxon>
        <taxon>Anthozoa</taxon>
        <taxon>Hexacorallia</taxon>
        <taxon>Scleractinia</taxon>
        <taxon>Astrocoeniina</taxon>
        <taxon>Acroporidae</taxon>
        <taxon>Acropora</taxon>
    </lineage>
</organism>
<feature type="coiled-coil region" evidence="1">
    <location>
        <begin position="214"/>
        <end position="248"/>
    </location>
</feature>
<evidence type="ECO:0000256" key="1">
    <source>
        <dbReference type="SAM" id="Coils"/>
    </source>
</evidence>
<dbReference type="EMBL" id="JARQWQ010000019">
    <property type="protein sequence ID" value="KAK2565617.1"/>
    <property type="molecule type" value="Genomic_DNA"/>
</dbReference>
<comment type="caution">
    <text evidence="3">The sequence shown here is derived from an EMBL/GenBank/DDBJ whole genome shotgun (WGS) entry which is preliminary data.</text>
</comment>
<feature type="region of interest" description="Disordered" evidence="2">
    <location>
        <begin position="63"/>
        <end position="88"/>
    </location>
</feature>